<accession>A0AAV7U9J6</accession>
<dbReference type="AlphaFoldDB" id="A0AAV7U9J6"/>
<organism evidence="2 3">
    <name type="scientific">Pleurodeles waltl</name>
    <name type="common">Iberian ribbed newt</name>
    <dbReference type="NCBI Taxonomy" id="8319"/>
    <lineage>
        <taxon>Eukaryota</taxon>
        <taxon>Metazoa</taxon>
        <taxon>Chordata</taxon>
        <taxon>Craniata</taxon>
        <taxon>Vertebrata</taxon>
        <taxon>Euteleostomi</taxon>
        <taxon>Amphibia</taxon>
        <taxon>Batrachia</taxon>
        <taxon>Caudata</taxon>
        <taxon>Salamandroidea</taxon>
        <taxon>Salamandridae</taxon>
        <taxon>Pleurodelinae</taxon>
        <taxon>Pleurodeles</taxon>
    </lineage>
</organism>
<protein>
    <submittedName>
        <fullName evidence="2">Uncharacterized protein</fullName>
    </submittedName>
</protein>
<evidence type="ECO:0000256" key="1">
    <source>
        <dbReference type="SAM" id="MobiDB-lite"/>
    </source>
</evidence>
<reference evidence="2" key="1">
    <citation type="journal article" date="2022" name="bioRxiv">
        <title>Sequencing and chromosome-scale assembly of the giantPleurodeles waltlgenome.</title>
        <authorList>
            <person name="Brown T."/>
            <person name="Elewa A."/>
            <person name="Iarovenko S."/>
            <person name="Subramanian E."/>
            <person name="Araus A.J."/>
            <person name="Petzold A."/>
            <person name="Susuki M."/>
            <person name="Suzuki K.-i.T."/>
            <person name="Hayashi T."/>
            <person name="Toyoda A."/>
            <person name="Oliveira C."/>
            <person name="Osipova E."/>
            <person name="Leigh N.D."/>
            <person name="Simon A."/>
            <person name="Yun M.H."/>
        </authorList>
    </citation>
    <scope>NUCLEOTIDE SEQUENCE</scope>
    <source>
        <strain evidence="2">20211129_DDA</strain>
        <tissue evidence="2">Liver</tissue>
    </source>
</reference>
<comment type="caution">
    <text evidence="2">The sequence shown here is derived from an EMBL/GenBank/DDBJ whole genome shotgun (WGS) entry which is preliminary data.</text>
</comment>
<feature type="region of interest" description="Disordered" evidence="1">
    <location>
        <begin position="1"/>
        <end position="38"/>
    </location>
</feature>
<keyword evidence="3" id="KW-1185">Reference proteome</keyword>
<name>A0AAV7U9J6_PLEWA</name>
<proteinExistence type="predicted"/>
<dbReference type="EMBL" id="JANPWB010000005">
    <property type="protein sequence ID" value="KAJ1184418.1"/>
    <property type="molecule type" value="Genomic_DNA"/>
</dbReference>
<evidence type="ECO:0000313" key="3">
    <source>
        <dbReference type="Proteomes" id="UP001066276"/>
    </source>
</evidence>
<gene>
    <name evidence="2" type="ORF">NDU88_001225</name>
</gene>
<dbReference type="Proteomes" id="UP001066276">
    <property type="component" value="Chromosome 3_1"/>
</dbReference>
<evidence type="ECO:0000313" key="2">
    <source>
        <dbReference type="EMBL" id="KAJ1184418.1"/>
    </source>
</evidence>
<sequence>MSGSTPAQGPLTKVGHPLAQSLRNTRATRTEHRGAGNDNCAPLLHVLRRATALTARPGRYTGCFKHTTGALTFPGHLAYPRTPFGSKTEGREHVGPDWAWRKPGDTLRKIAVRCANRTHCCRPVLRV</sequence>